<dbReference type="PROSITE" id="PS00101">
    <property type="entry name" value="HEXAPEP_TRANSFERASES"/>
    <property type="match status" value="1"/>
</dbReference>
<evidence type="ECO:0000313" key="8">
    <source>
        <dbReference type="EMBL" id="AXC11079.1"/>
    </source>
</evidence>
<keyword evidence="3" id="KW-0677">Repeat</keyword>
<comment type="similarity">
    <text evidence="1">Belongs to the transferase hexapeptide repeat family.</text>
</comment>
<dbReference type="InterPro" id="IPR024688">
    <property type="entry name" value="Mac_dom"/>
</dbReference>
<dbReference type="Pfam" id="PF14602">
    <property type="entry name" value="Hexapep_2"/>
    <property type="match status" value="1"/>
</dbReference>
<dbReference type="GO" id="GO:0008374">
    <property type="term" value="F:O-acyltransferase activity"/>
    <property type="evidence" value="ECO:0007669"/>
    <property type="project" value="TreeGrafter"/>
</dbReference>
<dbReference type="InterPro" id="IPR051159">
    <property type="entry name" value="Hexapeptide_acetyltransf"/>
</dbReference>
<keyword evidence="2 8" id="KW-0808">Transferase</keyword>
<dbReference type="EMBL" id="CP030840">
    <property type="protein sequence ID" value="AXC11079.1"/>
    <property type="molecule type" value="Genomic_DNA"/>
</dbReference>
<comment type="function">
    <text evidence="5">Acetyltransferase implicated in the O-acetylation of Nod factors.</text>
</comment>
<organism evidence="8 9">
    <name type="scientific">Acidisarcina polymorpha</name>
    <dbReference type="NCBI Taxonomy" id="2211140"/>
    <lineage>
        <taxon>Bacteria</taxon>
        <taxon>Pseudomonadati</taxon>
        <taxon>Acidobacteriota</taxon>
        <taxon>Terriglobia</taxon>
        <taxon>Terriglobales</taxon>
        <taxon>Acidobacteriaceae</taxon>
        <taxon>Acidisarcina</taxon>
    </lineage>
</organism>
<evidence type="ECO:0000256" key="1">
    <source>
        <dbReference type="ARBA" id="ARBA00007274"/>
    </source>
</evidence>
<dbReference type="CDD" id="cd03357">
    <property type="entry name" value="LbH_MAT_GAT"/>
    <property type="match status" value="1"/>
</dbReference>
<evidence type="ECO:0000256" key="2">
    <source>
        <dbReference type="ARBA" id="ARBA00022679"/>
    </source>
</evidence>
<dbReference type="InterPro" id="IPR011004">
    <property type="entry name" value="Trimer_LpxA-like_sf"/>
</dbReference>
<evidence type="ECO:0000256" key="4">
    <source>
        <dbReference type="ARBA" id="ARBA00023315"/>
    </source>
</evidence>
<dbReference type="SUPFAM" id="SSF51161">
    <property type="entry name" value="Trimeric LpxA-like enzymes"/>
    <property type="match status" value="1"/>
</dbReference>
<accession>A0A2Z5FW12</accession>
<dbReference type="InterPro" id="IPR001451">
    <property type="entry name" value="Hexapep"/>
</dbReference>
<dbReference type="Pfam" id="PF12464">
    <property type="entry name" value="Mac"/>
    <property type="match status" value="1"/>
</dbReference>
<reference evidence="8 9" key="1">
    <citation type="journal article" date="2018" name="Front. Microbiol.">
        <title>Hydrolytic Capabilities as a Key to Environmental Success: Chitinolytic and Cellulolytic Acidobacteria From Acidic Sub-arctic Soils and Boreal Peatlands.</title>
        <authorList>
            <person name="Belova S.E."/>
            <person name="Ravin N.V."/>
            <person name="Pankratov T.A."/>
            <person name="Rakitin A.L."/>
            <person name="Ivanova A.A."/>
            <person name="Beletsky A.V."/>
            <person name="Mardanov A.V."/>
            <person name="Sinninghe Damste J.S."/>
            <person name="Dedysh S.N."/>
        </authorList>
    </citation>
    <scope>NUCLEOTIDE SEQUENCE [LARGE SCALE GENOMIC DNA]</scope>
    <source>
        <strain evidence="8 9">SBC82</strain>
    </source>
</reference>
<dbReference type="FunFam" id="2.160.10.10:FF:000025">
    <property type="entry name" value="Hexapeptide-repeat containing-acetyltransferase"/>
    <property type="match status" value="1"/>
</dbReference>
<dbReference type="PANTHER" id="PTHR23416">
    <property type="entry name" value="SIALIC ACID SYNTHASE-RELATED"/>
    <property type="match status" value="1"/>
</dbReference>
<dbReference type="SMART" id="SM01266">
    <property type="entry name" value="Mac"/>
    <property type="match status" value="1"/>
</dbReference>
<evidence type="ECO:0000313" key="9">
    <source>
        <dbReference type="Proteomes" id="UP000253606"/>
    </source>
</evidence>
<name>A0A2Z5FW12_9BACT</name>
<feature type="domain" description="Maltose/galactoside acetyltransferase" evidence="7">
    <location>
        <begin position="10"/>
        <end position="64"/>
    </location>
</feature>
<evidence type="ECO:0000256" key="3">
    <source>
        <dbReference type="ARBA" id="ARBA00022737"/>
    </source>
</evidence>
<keyword evidence="9" id="KW-1185">Reference proteome</keyword>
<dbReference type="GO" id="GO:0005829">
    <property type="term" value="C:cytosol"/>
    <property type="evidence" value="ECO:0007669"/>
    <property type="project" value="TreeGrafter"/>
</dbReference>
<proteinExistence type="inferred from homology"/>
<dbReference type="Gene3D" id="2.160.10.10">
    <property type="entry name" value="Hexapeptide repeat proteins"/>
    <property type="match status" value="1"/>
</dbReference>
<evidence type="ECO:0000259" key="7">
    <source>
        <dbReference type="SMART" id="SM01266"/>
    </source>
</evidence>
<dbReference type="GO" id="GO:0016407">
    <property type="term" value="F:acetyltransferase activity"/>
    <property type="evidence" value="ECO:0007669"/>
    <property type="project" value="InterPro"/>
</dbReference>
<dbReference type="Proteomes" id="UP000253606">
    <property type="component" value="Chromosome"/>
</dbReference>
<dbReference type="AlphaFoldDB" id="A0A2Z5FW12"/>
<dbReference type="PANTHER" id="PTHR23416:SF23">
    <property type="entry name" value="ACETYLTRANSFERASE C18B11.09C-RELATED"/>
    <property type="match status" value="1"/>
</dbReference>
<evidence type="ECO:0000256" key="6">
    <source>
        <dbReference type="ARBA" id="ARBA00067695"/>
    </source>
</evidence>
<keyword evidence="4" id="KW-0012">Acyltransferase</keyword>
<gene>
    <name evidence="8" type="ORF">ACPOL_1737</name>
</gene>
<protein>
    <recommendedName>
        <fullName evidence="6">Nodulation protein L</fullName>
    </recommendedName>
</protein>
<dbReference type="RefSeq" id="WP_201759113.1">
    <property type="nucleotide sequence ID" value="NZ_CP030840.1"/>
</dbReference>
<evidence type="ECO:0000256" key="5">
    <source>
        <dbReference type="ARBA" id="ARBA00055587"/>
    </source>
</evidence>
<sequence>MSEIDLRSEKEKMLAGDLYRAVGPELAADLMHADRVLRDYNATSLTEAGARLGLLKELLGSVGDGVTIRPPFLCDYGYNIHIGRDSFVNFGCVFLDVVSIVLGENCQVGPGVHLYTADHPRDAQLRRQGYESGAPIHIGKNVWLGGGAIVVPGVNIGDDAIVGAGSVVTRDVPPGATVAGNPARILRPKEYGSRTR</sequence>
<dbReference type="InterPro" id="IPR018357">
    <property type="entry name" value="Hexapep_transf_CS"/>
</dbReference>
<dbReference type="KEGG" id="abas:ACPOL_1737"/>